<gene>
    <name evidence="2" type="ORF">CK203_031583</name>
</gene>
<proteinExistence type="predicted"/>
<dbReference type="Proteomes" id="UP000288805">
    <property type="component" value="Unassembled WGS sequence"/>
</dbReference>
<reference evidence="2 3" key="1">
    <citation type="journal article" date="2018" name="PLoS Genet.">
        <title>Population sequencing reveals clonal diversity and ancestral inbreeding in the grapevine cultivar Chardonnay.</title>
        <authorList>
            <person name="Roach M.J."/>
            <person name="Johnson D.L."/>
            <person name="Bohlmann J."/>
            <person name="van Vuuren H.J."/>
            <person name="Jones S.J."/>
            <person name="Pretorius I.S."/>
            <person name="Schmidt S.A."/>
            <person name="Borneman A.R."/>
        </authorList>
    </citation>
    <scope>NUCLEOTIDE SEQUENCE [LARGE SCALE GENOMIC DNA]</scope>
    <source>
        <strain evidence="3">cv. Chardonnay</strain>
        <tissue evidence="2">Leaf</tissue>
    </source>
</reference>
<evidence type="ECO:0000313" key="2">
    <source>
        <dbReference type="EMBL" id="RVW95698.1"/>
    </source>
</evidence>
<sequence length="110" mass="12496">MATGVEWKESEKVAGIALEFPANDNATSSPSSPHKLPRRLRRRLLESKSPSTVEDIEAKLKEADLRRQQFYEGLSNKARPKMRSHSWSPLQEADLGQRLEAKLKAAEQKR</sequence>
<organism evidence="2 3">
    <name type="scientific">Vitis vinifera</name>
    <name type="common">Grape</name>
    <dbReference type="NCBI Taxonomy" id="29760"/>
    <lineage>
        <taxon>Eukaryota</taxon>
        <taxon>Viridiplantae</taxon>
        <taxon>Streptophyta</taxon>
        <taxon>Embryophyta</taxon>
        <taxon>Tracheophyta</taxon>
        <taxon>Spermatophyta</taxon>
        <taxon>Magnoliopsida</taxon>
        <taxon>eudicotyledons</taxon>
        <taxon>Gunneridae</taxon>
        <taxon>Pentapetalae</taxon>
        <taxon>rosids</taxon>
        <taxon>Vitales</taxon>
        <taxon>Vitaceae</taxon>
        <taxon>Viteae</taxon>
        <taxon>Vitis</taxon>
    </lineage>
</organism>
<protein>
    <submittedName>
        <fullName evidence="2">Uncharacterized protein</fullName>
    </submittedName>
</protein>
<feature type="region of interest" description="Disordered" evidence="1">
    <location>
        <begin position="19"/>
        <end position="39"/>
    </location>
</feature>
<dbReference type="AlphaFoldDB" id="A0A438IG34"/>
<accession>A0A438IG34</accession>
<name>A0A438IG34_VITVI</name>
<feature type="region of interest" description="Disordered" evidence="1">
    <location>
        <begin position="72"/>
        <end position="95"/>
    </location>
</feature>
<dbReference type="EMBL" id="QGNW01000112">
    <property type="protein sequence ID" value="RVW95698.1"/>
    <property type="molecule type" value="Genomic_DNA"/>
</dbReference>
<evidence type="ECO:0000313" key="3">
    <source>
        <dbReference type="Proteomes" id="UP000288805"/>
    </source>
</evidence>
<dbReference type="OrthoDB" id="276323at2759"/>
<comment type="caution">
    <text evidence="2">The sequence shown here is derived from an EMBL/GenBank/DDBJ whole genome shotgun (WGS) entry which is preliminary data.</text>
</comment>
<evidence type="ECO:0000256" key="1">
    <source>
        <dbReference type="SAM" id="MobiDB-lite"/>
    </source>
</evidence>